<dbReference type="Pfam" id="PF13239">
    <property type="entry name" value="2TM"/>
    <property type="match status" value="1"/>
</dbReference>
<dbReference type="RefSeq" id="WP_208098848.1">
    <property type="nucleotide sequence ID" value="NZ_JAGDYM010000017.1"/>
</dbReference>
<feature type="domain" description="2TM" evidence="2">
    <location>
        <begin position="8"/>
        <end position="74"/>
    </location>
</feature>
<reference evidence="3" key="1">
    <citation type="submission" date="2021-03" db="EMBL/GenBank/DDBJ databases">
        <title>Leucobacter chromiisoli sp. nov., isolated from chromium-containing soil of chemical plant.</title>
        <authorList>
            <person name="Xu Z."/>
        </authorList>
    </citation>
    <scope>NUCLEOTIDE SEQUENCE</scope>
    <source>
        <strain evidence="3">S27</strain>
    </source>
</reference>
<feature type="transmembrane region" description="Helical" evidence="1">
    <location>
        <begin position="20"/>
        <end position="39"/>
    </location>
</feature>
<proteinExistence type="predicted"/>
<evidence type="ECO:0000259" key="2">
    <source>
        <dbReference type="Pfam" id="PF13239"/>
    </source>
</evidence>
<evidence type="ECO:0000313" key="4">
    <source>
        <dbReference type="Proteomes" id="UP000664382"/>
    </source>
</evidence>
<organism evidence="3 4">
    <name type="scientific">Leucobacter weissii</name>
    <dbReference type="NCBI Taxonomy" id="1983706"/>
    <lineage>
        <taxon>Bacteria</taxon>
        <taxon>Bacillati</taxon>
        <taxon>Actinomycetota</taxon>
        <taxon>Actinomycetes</taxon>
        <taxon>Micrococcales</taxon>
        <taxon>Microbacteriaceae</taxon>
        <taxon>Leucobacter</taxon>
    </lineage>
</organism>
<accession>A0A939MMS8</accession>
<dbReference type="InterPro" id="IPR025698">
    <property type="entry name" value="2TM_dom"/>
</dbReference>
<sequence>MNDDLREAARKRIEGKRAFWRLLFVFVIIAIILNVVWLASGYREYYWPVWPMLGFAIALLFTALNAFGPGSKPISDEAIDREVRRINGEG</sequence>
<dbReference type="Proteomes" id="UP000664382">
    <property type="component" value="Unassembled WGS sequence"/>
</dbReference>
<keyword evidence="1" id="KW-0812">Transmembrane</keyword>
<keyword evidence="1" id="KW-0472">Membrane</keyword>
<evidence type="ECO:0000256" key="1">
    <source>
        <dbReference type="SAM" id="Phobius"/>
    </source>
</evidence>
<evidence type="ECO:0000313" key="3">
    <source>
        <dbReference type="EMBL" id="MBO1903095.1"/>
    </source>
</evidence>
<dbReference type="AlphaFoldDB" id="A0A939MMS8"/>
<dbReference type="EMBL" id="JAGDYM010000017">
    <property type="protein sequence ID" value="MBO1903095.1"/>
    <property type="molecule type" value="Genomic_DNA"/>
</dbReference>
<protein>
    <submittedName>
        <fullName evidence="3">2TM domain-containing protein</fullName>
    </submittedName>
</protein>
<comment type="caution">
    <text evidence="3">The sequence shown here is derived from an EMBL/GenBank/DDBJ whole genome shotgun (WGS) entry which is preliminary data.</text>
</comment>
<feature type="transmembrane region" description="Helical" evidence="1">
    <location>
        <begin position="45"/>
        <end position="67"/>
    </location>
</feature>
<keyword evidence="1" id="KW-1133">Transmembrane helix</keyword>
<name>A0A939MMS8_9MICO</name>
<gene>
    <name evidence="3" type="ORF">J4H92_14215</name>
</gene>
<keyword evidence="4" id="KW-1185">Reference proteome</keyword>